<proteinExistence type="predicted"/>
<gene>
    <name evidence="1" type="ORF">SAMN05216275_14631</name>
</gene>
<organism evidence="1 2">
    <name type="scientific">Streptosporangium canum</name>
    <dbReference type="NCBI Taxonomy" id="324952"/>
    <lineage>
        <taxon>Bacteria</taxon>
        <taxon>Bacillati</taxon>
        <taxon>Actinomycetota</taxon>
        <taxon>Actinomycetes</taxon>
        <taxon>Streptosporangiales</taxon>
        <taxon>Streptosporangiaceae</taxon>
        <taxon>Streptosporangium</taxon>
    </lineage>
</organism>
<sequence>MGSSQGVWGSSLPITTAVTCPPVRVHPAITAQAIGEYLDAGCTEVYVNQIGEEQDAFFDFYAKEVLPRVR</sequence>
<reference evidence="2" key="1">
    <citation type="submission" date="2016-10" db="EMBL/GenBank/DDBJ databases">
        <authorList>
            <person name="Varghese N."/>
            <person name="Submissions S."/>
        </authorList>
    </citation>
    <scope>NUCLEOTIDE SEQUENCE [LARGE SCALE GENOMIC DNA]</scope>
    <source>
        <strain evidence="2">CGMCC 4.2126</strain>
    </source>
</reference>
<protein>
    <recommendedName>
        <fullName evidence="3">F420-dependent oxidoreductase, G6PDH family</fullName>
    </recommendedName>
</protein>
<dbReference type="GeneID" id="96304205"/>
<evidence type="ECO:0008006" key="3">
    <source>
        <dbReference type="Google" id="ProtNLM"/>
    </source>
</evidence>
<evidence type="ECO:0000313" key="2">
    <source>
        <dbReference type="Proteomes" id="UP000199111"/>
    </source>
</evidence>
<dbReference type="Proteomes" id="UP000199111">
    <property type="component" value="Unassembled WGS sequence"/>
</dbReference>
<name>A0A1I4E4C6_9ACTN</name>
<dbReference type="RefSeq" id="WP_093891733.1">
    <property type="nucleotide sequence ID" value="NZ_FOQY01000046.1"/>
</dbReference>
<dbReference type="AlphaFoldDB" id="A0A1I4E4C6"/>
<evidence type="ECO:0000313" key="1">
    <source>
        <dbReference type="EMBL" id="SFL00103.1"/>
    </source>
</evidence>
<accession>A0A1I4E4C6</accession>
<dbReference type="EMBL" id="FOQY01000046">
    <property type="protein sequence ID" value="SFL00103.1"/>
    <property type="molecule type" value="Genomic_DNA"/>
</dbReference>
<keyword evidence="2" id="KW-1185">Reference proteome</keyword>